<evidence type="ECO:0000313" key="3">
    <source>
        <dbReference type="EMBL" id="KAJ8907698.1"/>
    </source>
</evidence>
<feature type="region of interest" description="Disordered" evidence="2">
    <location>
        <begin position="1"/>
        <end position="188"/>
    </location>
</feature>
<evidence type="ECO:0008006" key="5">
    <source>
        <dbReference type="Google" id="ProtNLM"/>
    </source>
</evidence>
<organism evidence="3 4">
    <name type="scientific">Rhodosorus marinus</name>
    <dbReference type="NCBI Taxonomy" id="101924"/>
    <lineage>
        <taxon>Eukaryota</taxon>
        <taxon>Rhodophyta</taxon>
        <taxon>Stylonematophyceae</taxon>
        <taxon>Stylonematales</taxon>
        <taxon>Stylonemataceae</taxon>
        <taxon>Rhodosorus</taxon>
    </lineage>
</organism>
<feature type="coiled-coil region" evidence="1">
    <location>
        <begin position="228"/>
        <end position="262"/>
    </location>
</feature>
<evidence type="ECO:0000256" key="1">
    <source>
        <dbReference type="SAM" id="Coils"/>
    </source>
</evidence>
<keyword evidence="1" id="KW-0175">Coiled coil</keyword>
<name>A0AAV8UYK8_9RHOD</name>
<feature type="compositionally biased region" description="Polar residues" evidence="2">
    <location>
        <begin position="37"/>
        <end position="46"/>
    </location>
</feature>
<reference evidence="3 4" key="1">
    <citation type="journal article" date="2023" name="Nat. Commun.">
        <title>Origin of minicircular mitochondrial genomes in red algae.</title>
        <authorList>
            <person name="Lee Y."/>
            <person name="Cho C.H."/>
            <person name="Lee Y.M."/>
            <person name="Park S.I."/>
            <person name="Yang J.H."/>
            <person name="West J.A."/>
            <person name="Bhattacharya D."/>
            <person name="Yoon H.S."/>
        </authorList>
    </citation>
    <scope>NUCLEOTIDE SEQUENCE [LARGE SCALE GENOMIC DNA]</scope>
    <source>
        <strain evidence="3 4">CCMP1338</strain>
        <tissue evidence="3">Whole cell</tissue>
    </source>
</reference>
<gene>
    <name evidence="3" type="ORF">NDN08_007805</name>
</gene>
<feature type="region of interest" description="Disordered" evidence="2">
    <location>
        <begin position="265"/>
        <end position="284"/>
    </location>
</feature>
<sequence length="326" mass="36085">MEDRQPVPRSGTGLRSRRELGSFYMRRKESGEVGARSSANLYSTPVSAPVGGEGKKFTPRRAPSFARGVGNGTGGNPNAQRNQIYDSFARLSPAERQQLVDGLEKRMANGNMANGDMQRKSLPRPRSKSLEIETQLSDSSDDLKPKEDTENPLIEDPVLVSTRSNLSDFSDAEEVESEELEGEAREVGEEVERWLNEGLNEQAEKGTSNIGSAVTTDTVLEVGACPNCEDSAKKIQAMESTMSKMQSEIVELRLKLKKKSKKWNKLGMRGSGSKKGQSHVVDADKTQFDSERIIAELSSRLEDTVMERDQYMEIAKRHIEQAVGNQ</sequence>
<feature type="compositionally biased region" description="Acidic residues" evidence="2">
    <location>
        <begin position="170"/>
        <end position="181"/>
    </location>
</feature>
<evidence type="ECO:0000313" key="4">
    <source>
        <dbReference type="Proteomes" id="UP001157974"/>
    </source>
</evidence>
<keyword evidence="4" id="KW-1185">Reference proteome</keyword>
<dbReference type="EMBL" id="JAMWBK010000002">
    <property type="protein sequence ID" value="KAJ8907698.1"/>
    <property type="molecule type" value="Genomic_DNA"/>
</dbReference>
<evidence type="ECO:0000256" key="2">
    <source>
        <dbReference type="SAM" id="MobiDB-lite"/>
    </source>
</evidence>
<protein>
    <recommendedName>
        <fullName evidence="5">RAB6-interacting golgin</fullName>
    </recommendedName>
</protein>
<feature type="compositionally biased region" description="Polar residues" evidence="2">
    <location>
        <begin position="76"/>
        <end position="85"/>
    </location>
</feature>
<dbReference type="Proteomes" id="UP001157974">
    <property type="component" value="Unassembled WGS sequence"/>
</dbReference>
<comment type="caution">
    <text evidence="3">The sequence shown here is derived from an EMBL/GenBank/DDBJ whole genome shotgun (WGS) entry which is preliminary data.</text>
</comment>
<feature type="compositionally biased region" description="Basic and acidic residues" evidence="2">
    <location>
        <begin position="16"/>
        <end position="31"/>
    </location>
</feature>
<accession>A0AAV8UYK8</accession>
<proteinExistence type="predicted"/>
<dbReference type="AlphaFoldDB" id="A0AAV8UYK8"/>